<evidence type="ECO:0000259" key="1">
    <source>
        <dbReference type="Pfam" id="PF09894"/>
    </source>
</evidence>
<dbReference type="Pfam" id="PF25274">
    <property type="entry name" value="MJ0548_C"/>
    <property type="match status" value="1"/>
</dbReference>
<accession>A0A1G5X0S0</accession>
<keyword evidence="4" id="KW-1185">Reference proteome</keyword>
<dbReference type="PIRSF" id="PIRSF019262">
    <property type="entry name" value="UCP019262"/>
    <property type="match status" value="1"/>
</dbReference>
<organism evidence="3 4">
    <name type="scientific">Methanobrevibacter millerae</name>
    <dbReference type="NCBI Taxonomy" id="230361"/>
    <lineage>
        <taxon>Archaea</taxon>
        <taxon>Methanobacteriati</taxon>
        <taxon>Methanobacteriota</taxon>
        <taxon>Methanomada group</taxon>
        <taxon>Methanobacteria</taxon>
        <taxon>Methanobacteriales</taxon>
        <taxon>Methanobacteriaceae</taxon>
        <taxon>Methanobrevibacter</taxon>
    </lineage>
</organism>
<name>A0A1G5X0S0_9EURY</name>
<proteinExistence type="predicted"/>
<gene>
    <name evidence="3" type="ORF">SAMN02910315_01824</name>
</gene>
<dbReference type="Proteomes" id="UP000323439">
    <property type="component" value="Unassembled WGS sequence"/>
</dbReference>
<feature type="domain" description="Connectase MJ0548-like C-terminal" evidence="2">
    <location>
        <begin position="203"/>
        <end position="304"/>
    </location>
</feature>
<dbReference type="OrthoDB" id="106876at2157"/>
<dbReference type="AlphaFoldDB" id="A0A1G5X0S0"/>
<evidence type="ECO:0008006" key="5">
    <source>
        <dbReference type="Google" id="ProtNLM"/>
    </source>
</evidence>
<reference evidence="3 4" key="1">
    <citation type="submission" date="2016-10" db="EMBL/GenBank/DDBJ databases">
        <authorList>
            <person name="Varghese N."/>
            <person name="Submissions S."/>
        </authorList>
    </citation>
    <scope>NUCLEOTIDE SEQUENCE [LARGE SCALE GENOMIC DNA]</scope>
    <source>
        <strain evidence="3 4">DSM 16643</strain>
    </source>
</reference>
<dbReference type="Pfam" id="PF09894">
    <property type="entry name" value="MJ0548_N"/>
    <property type="match status" value="1"/>
</dbReference>
<dbReference type="InterPro" id="IPR057262">
    <property type="entry name" value="MJ0548_N"/>
</dbReference>
<dbReference type="InterPro" id="IPR057377">
    <property type="entry name" value="MJ0548_C"/>
</dbReference>
<dbReference type="RefSeq" id="WP_149732344.1">
    <property type="nucleotide sequence ID" value="NZ_FMXB01000015.1"/>
</dbReference>
<sequence length="306" mass="34514">MSLIIAYMGKKGCVMAADKRKIAYFGDKDELNVLESELYSGTIQNDDELAKRAEELNVAVKITDGSSKLLEIGEIIRGEVSSKGTFQTKRRRVYGTTNGYQLVELLGAQTQSRKAGNNGVILFGNKYAKKLAQELLSRKWEASQNLMKMREIFEEILSEVSLKTPTVGDTFDVIVKHPTYSETTAQMNLNRTIDQDIKLLARFRQDLVEKLVRQNLEIEMSYKIIDNGDIGRVVDINGNELKVQLNDKTQAVDENWQQTAAPGHNVVMYAESDDVKLKDKVIIKDEKLCLKKDKSPLKCDVILCTL</sequence>
<protein>
    <recommendedName>
        <fullName evidence="5">DUF2121 domain-containing protein</fullName>
    </recommendedName>
</protein>
<feature type="domain" description="Connectase MJ0548-like N-terminal" evidence="1">
    <location>
        <begin position="1"/>
        <end position="198"/>
    </location>
</feature>
<dbReference type="EMBL" id="FMXB01000015">
    <property type="protein sequence ID" value="SDA63516.1"/>
    <property type="molecule type" value="Genomic_DNA"/>
</dbReference>
<evidence type="ECO:0000313" key="4">
    <source>
        <dbReference type="Proteomes" id="UP000323439"/>
    </source>
</evidence>
<evidence type="ECO:0000313" key="3">
    <source>
        <dbReference type="EMBL" id="SDA63516.1"/>
    </source>
</evidence>
<evidence type="ECO:0000259" key="2">
    <source>
        <dbReference type="Pfam" id="PF25274"/>
    </source>
</evidence>
<dbReference type="InterPro" id="IPR016754">
    <property type="entry name" value="MJ0548-like"/>
</dbReference>